<accession>A0ABW7GSH7</accession>
<evidence type="ECO:0000256" key="3">
    <source>
        <dbReference type="ARBA" id="ARBA00022763"/>
    </source>
</evidence>
<keyword evidence="3" id="KW-0227">DNA damage</keyword>
<comment type="similarity">
    <text evidence="1 8">Belongs to the SOS response-associated peptidase family.</text>
</comment>
<organism evidence="9 10">
    <name type="scientific">Pelomonas lactea</name>
    <dbReference type="NCBI Taxonomy" id="3299030"/>
    <lineage>
        <taxon>Bacteria</taxon>
        <taxon>Pseudomonadati</taxon>
        <taxon>Pseudomonadota</taxon>
        <taxon>Betaproteobacteria</taxon>
        <taxon>Burkholderiales</taxon>
        <taxon>Sphaerotilaceae</taxon>
        <taxon>Roseateles</taxon>
    </lineage>
</organism>
<keyword evidence="7" id="KW-0456">Lyase</keyword>
<dbReference type="SUPFAM" id="SSF143081">
    <property type="entry name" value="BB1717-like"/>
    <property type="match status" value="1"/>
</dbReference>
<evidence type="ECO:0000256" key="5">
    <source>
        <dbReference type="ARBA" id="ARBA00023124"/>
    </source>
</evidence>
<evidence type="ECO:0000256" key="1">
    <source>
        <dbReference type="ARBA" id="ARBA00008136"/>
    </source>
</evidence>
<evidence type="ECO:0000256" key="2">
    <source>
        <dbReference type="ARBA" id="ARBA00022670"/>
    </source>
</evidence>
<gene>
    <name evidence="9" type="ORF">ACG04Q_25360</name>
</gene>
<name>A0ABW7GSH7_9BURK</name>
<evidence type="ECO:0000313" key="9">
    <source>
        <dbReference type="EMBL" id="MFG6464926.1"/>
    </source>
</evidence>
<evidence type="ECO:0000313" key="10">
    <source>
        <dbReference type="Proteomes" id="UP001606302"/>
    </source>
</evidence>
<dbReference type="Pfam" id="PF02586">
    <property type="entry name" value="SRAP"/>
    <property type="match status" value="1"/>
</dbReference>
<proteinExistence type="inferred from homology"/>
<dbReference type="EMBL" id="JBIGHX010000014">
    <property type="protein sequence ID" value="MFG6464926.1"/>
    <property type="molecule type" value="Genomic_DNA"/>
</dbReference>
<sequence>MAQELAMRCDYEPLTDADRMLAAFGVAPLADSALGAPAAFIVPAEAPDAGTLGVLRPGCFGLLPPALRGGGDALRVRECRVETMKSNPTCRESWWAARRCVVPVARLTTWCHDTGRPQAWAIQRADGDPLGLAGLWSETIDASGAPIAAFCVLTLGAAGHPVFGRLAPPMSQDPRMPVILGGAAQRQWLQGTWADAERVLLRLPAELLSAGPLEASDPAAQRTPPGVGVADLFEGEGWLPVPARQRREAPRRVTRPRAVIPAGPVTGDLFA</sequence>
<evidence type="ECO:0000256" key="4">
    <source>
        <dbReference type="ARBA" id="ARBA00022801"/>
    </source>
</evidence>
<comment type="caution">
    <text evidence="9">The sequence shown here is derived from an EMBL/GenBank/DDBJ whole genome shotgun (WGS) entry which is preliminary data.</text>
</comment>
<dbReference type="Gene3D" id="3.90.1680.10">
    <property type="entry name" value="SOS response associated peptidase-like"/>
    <property type="match status" value="1"/>
</dbReference>
<protein>
    <recommendedName>
        <fullName evidence="8">Abasic site processing protein</fullName>
        <ecNumber evidence="8">3.4.-.-</ecNumber>
    </recommendedName>
</protein>
<dbReference type="Proteomes" id="UP001606302">
    <property type="component" value="Unassembled WGS sequence"/>
</dbReference>
<reference evidence="9 10" key="1">
    <citation type="submission" date="2024-08" db="EMBL/GenBank/DDBJ databases">
        <authorList>
            <person name="Lu H."/>
        </authorList>
    </citation>
    <scope>NUCLEOTIDE SEQUENCE [LARGE SCALE GENOMIC DNA]</scope>
    <source>
        <strain evidence="9 10">DXS20W</strain>
    </source>
</reference>
<keyword evidence="4 8" id="KW-0378">Hydrolase</keyword>
<keyword evidence="6" id="KW-0238">DNA-binding</keyword>
<dbReference type="InterPro" id="IPR036590">
    <property type="entry name" value="SRAP-like"/>
</dbReference>
<evidence type="ECO:0000256" key="6">
    <source>
        <dbReference type="ARBA" id="ARBA00023125"/>
    </source>
</evidence>
<keyword evidence="5" id="KW-0190">Covalent protein-DNA linkage</keyword>
<evidence type="ECO:0000256" key="7">
    <source>
        <dbReference type="ARBA" id="ARBA00023239"/>
    </source>
</evidence>
<dbReference type="PANTHER" id="PTHR13604">
    <property type="entry name" value="DC12-RELATED"/>
    <property type="match status" value="1"/>
</dbReference>
<keyword evidence="10" id="KW-1185">Reference proteome</keyword>
<dbReference type="EC" id="3.4.-.-" evidence="8"/>
<dbReference type="InterPro" id="IPR003738">
    <property type="entry name" value="SRAP"/>
</dbReference>
<dbReference type="PANTHER" id="PTHR13604:SF0">
    <property type="entry name" value="ABASIC SITE PROCESSING PROTEIN HMCES"/>
    <property type="match status" value="1"/>
</dbReference>
<keyword evidence="2 8" id="KW-0645">Protease</keyword>
<evidence type="ECO:0000256" key="8">
    <source>
        <dbReference type="RuleBase" id="RU364100"/>
    </source>
</evidence>